<dbReference type="Gene3D" id="3.90.550.10">
    <property type="entry name" value="Spore Coat Polysaccharide Biosynthesis Protein SpsA, Chain A"/>
    <property type="match status" value="1"/>
</dbReference>
<evidence type="ECO:0000313" key="3">
    <source>
        <dbReference type="EMBL" id="OAD72970.1"/>
    </source>
</evidence>
<dbReference type="GO" id="GO:0000032">
    <property type="term" value="P:cell wall mannoprotein biosynthetic process"/>
    <property type="evidence" value="ECO:0007669"/>
    <property type="project" value="TreeGrafter"/>
</dbReference>
<dbReference type="PANTHER" id="PTHR31121:SF6">
    <property type="entry name" value="ALPHA-1,2 MANNOSYLTRANSFERASE KTR1"/>
    <property type="match status" value="1"/>
</dbReference>
<dbReference type="GO" id="GO:0016020">
    <property type="term" value="C:membrane"/>
    <property type="evidence" value="ECO:0007669"/>
    <property type="project" value="InterPro"/>
</dbReference>
<dbReference type="InParanoid" id="A0A163DRE1"/>
<dbReference type="EMBL" id="KV440982">
    <property type="protein sequence ID" value="OAD72970.1"/>
    <property type="molecule type" value="Genomic_DNA"/>
</dbReference>
<dbReference type="GO" id="GO:0006487">
    <property type="term" value="P:protein N-linked glycosylation"/>
    <property type="evidence" value="ECO:0007669"/>
    <property type="project" value="TreeGrafter"/>
</dbReference>
<dbReference type="InterPro" id="IPR002685">
    <property type="entry name" value="Glyco_trans_15"/>
</dbReference>
<sequence length="339" mass="40293">MSSQNNKWIFSNPLTISHPDPRWRAAFVTFVDGERSALTKLRQTIRNLEDNFNHAHGYPYIIFSHEALSDEYKELASSLASGNVTFEHLGSDMYGYSNTTDRTKAAKARVDMKDVMFGESEDYRFQSRFMAGLIFRHPALKELDYYWRFEPGTEYVCPIDFDPFQYMHANKKKFSFSMALYEYHEVMPTLYDTTLKFAQEHLKWIQPIESKNSLWDFILDADSKDFNRCHFWSNFQIADLSFYRSEQFQTFFNYIDESGGFFYERWGDPVIHTLAAVMFLKKEEVHFWEDVGYRVANYFTHCPADKKLYSRCSCRPDKNFDYDGYSCLRFFKKPTLEEL</sequence>
<dbReference type="SUPFAM" id="SSF53448">
    <property type="entry name" value="Nucleotide-diphospho-sugar transferases"/>
    <property type="match status" value="1"/>
</dbReference>
<dbReference type="InterPro" id="IPR029044">
    <property type="entry name" value="Nucleotide-diphossugar_trans"/>
</dbReference>
<gene>
    <name evidence="3" type="ORF">PHYBLDRAFT_113043</name>
</gene>
<keyword evidence="4" id="KW-1185">Reference proteome</keyword>
<organism evidence="3 4">
    <name type="scientific">Phycomyces blakesleeanus (strain ATCC 8743b / DSM 1359 / FGSC 10004 / NBRC 33097 / NRRL 1555)</name>
    <dbReference type="NCBI Taxonomy" id="763407"/>
    <lineage>
        <taxon>Eukaryota</taxon>
        <taxon>Fungi</taxon>
        <taxon>Fungi incertae sedis</taxon>
        <taxon>Mucoromycota</taxon>
        <taxon>Mucoromycotina</taxon>
        <taxon>Mucoromycetes</taxon>
        <taxon>Mucorales</taxon>
        <taxon>Phycomycetaceae</taxon>
        <taxon>Phycomyces</taxon>
    </lineage>
</organism>
<accession>A0A163DRE1</accession>
<dbReference type="GO" id="GO:0005794">
    <property type="term" value="C:Golgi apparatus"/>
    <property type="evidence" value="ECO:0007669"/>
    <property type="project" value="TreeGrafter"/>
</dbReference>
<dbReference type="GeneID" id="28989230"/>
<proteinExistence type="inferred from homology"/>
<evidence type="ECO:0000256" key="1">
    <source>
        <dbReference type="ARBA" id="ARBA00007677"/>
    </source>
</evidence>
<reference evidence="4" key="1">
    <citation type="submission" date="2015-06" db="EMBL/GenBank/DDBJ databases">
        <title>Expansion of signal transduction pathways in fungi by whole-genome duplication.</title>
        <authorList>
            <consortium name="DOE Joint Genome Institute"/>
            <person name="Corrochano L.M."/>
            <person name="Kuo A."/>
            <person name="Marcet-Houben M."/>
            <person name="Polaino S."/>
            <person name="Salamov A."/>
            <person name="Villalobos J.M."/>
            <person name="Alvarez M.I."/>
            <person name="Avalos J."/>
            <person name="Benito E.P."/>
            <person name="Benoit I."/>
            <person name="Burger G."/>
            <person name="Camino L.P."/>
            <person name="Canovas D."/>
            <person name="Cerda-Olmedo E."/>
            <person name="Cheng J.-F."/>
            <person name="Dominguez A."/>
            <person name="Elias M."/>
            <person name="Eslava A.P."/>
            <person name="Glaser F."/>
            <person name="Grimwood J."/>
            <person name="Gutierrez G."/>
            <person name="Heitman J."/>
            <person name="Henrissat B."/>
            <person name="Iturriaga E.A."/>
            <person name="Lang B.F."/>
            <person name="Lavin J.L."/>
            <person name="Lee S."/>
            <person name="Li W."/>
            <person name="Lindquist E."/>
            <person name="Lopez-Garcia S."/>
            <person name="Luque E.M."/>
            <person name="Marcos A.T."/>
            <person name="Martin J."/>
            <person name="McCluskey K."/>
            <person name="Medina H.R."/>
            <person name="Miralles-Duran A."/>
            <person name="Miyazaki A."/>
            <person name="Munoz-Torres E."/>
            <person name="Oguiza J.A."/>
            <person name="Ohm R."/>
            <person name="Olmedo M."/>
            <person name="Orejas M."/>
            <person name="Ortiz-Castellanos L."/>
            <person name="Pisabarro A.G."/>
            <person name="Rodriguez-Romero J."/>
            <person name="Ruiz-Herrera J."/>
            <person name="Ruiz-Vazquez R."/>
            <person name="Sanz C."/>
            <person name="Schackwitz W."/>
            <person name="Schmutz J."/>
            <person name="Shahriari M."/>
            <person name="Shelest E."/>
            <person name="Silva-Franco F."/>
            <person name="Soanes D."/>
            <person name="Syed K."/>
            <person name="Tagua V.G."/>
            <person name="Talbot N.J."/>
            <person name="Thon M."/>
            <person name="De vries R.P."/>
            <person name="Wiebenga A."/>
            <person name="Yadav J.S."/>
            <person name="Braun E.L."/>
            <person name="Baker S."/>
            <person name="Garre V."/>
            <person name="Horwitz B."/>
            <person name="Torres-Martinez S."/>
            <person name="Idnurm A."/>
            <person name="Herrera-Estrella A."/>
            <person name="Gabaldon T."/>
            <person name="Grigoriev I.V."/>
        </authorList>
    </citation>
    <scope>NUCLEOTIDE SEQUENCE [LARGE SCALE GENOMIC DNA]</scope>
    <source>
        <strain evidence="4">NRRL 1555(-)</strain>
    </source>
</reference>
<dbReference type="AlphaFoldDB" id="A0A163DRE1"/>
<dbReference type="OrthoDB" id="439943at2759"/>
<name>A0A163DRE1_PHYB8</name>
<comment type="similarity">
    <text evidence="1">Belongs to the glycosyltransferase 15 family.</text>
</comment>
<dbReference type="RefSeq" id="XP_018291010.1">
    <property type="nucleotide sequence ID" value="XM_018428324.1"/>
</dbReference>
<dbReference type="PIRSF" id="PIRSF018153">
    <property type="entry name" value="Glyco_trans_15"/>
    <property type="match status" value="1"/>
</dbReference>
<dbReference type="Pfam" id="PF01793">
    <property type="entry name" value="Glyco_transf_15"/>
    <property type="match status" value="1"/>
</dbReference>
<dbReference type="GO" id="GO:0000026">
    <property type="term" value="F:alpha-1,2-mannosyltransferase activity"/>
    <property type="evidence" value="ECO:0007669"/>
    <property type="project" value="TreeGrafter"/>
</dbReference>
<evidence type="ECO:0000256" key="2">
    <source>
        <dbReference type="ARBA" id="ARBA00022679"/>
    </source>
</evidence>
<keyword evidence="2 3" id="KW-0808">Transferase</keyword>
<evidence type="ECO:0000313" key="4">
    <source>
        <dbReference type="Proteomes" id="UP000077315"/>
    </source>
</evidence>
<dbReference type="PANTHER" id="PTHR31121">
    <property type="entry name" value="ALPHA-1,2 MANNOSYLTRANSFERASE KTR1"/>
    <property type="match status" value="1"/>
</dbReference>
<dbReference type="VEuPathDB" id="FungiDB:PHYBLDRAFT_113043"/>
<dbReference type="Proteomes" id="UP000077315">
    <property type="component" value="Unassembled WGS sequence"/>
</dbReference>
<protein>
    <submittedName>
        <fullName evidence="3">Glycosyltransferase family 15 protein</fullName>
    </submittedName>
</protein>